<proteinExistence type="predicted"/>
<gene>
    <name evidence="1" type="ORF">HY730_09295</name>
</gene>
<sequence length="261" mass="29262">MGWDVAAHATTVVKVVKQTFSELQEENEQFINWLLETYGQPAKDYFLKYLQVQLNLIPKDGIEIELPLVKLGTGTISFYPYTVEIQFGPIKDPINLIFHSNGSAGDIKNILFQRANPKWYSGFPAKVQYVFISDTGHGGKDEWVRMTDTFSDRIPPVSLASRKHVRIFESSTGCMHNPGFGKYSIGAVHEDAWNSHFGTPVDFDKSQIFVEKQFSSLGYKSTTWQLQPQGEIVNGVQHDGLASCIEISGARPSSIITLTRP</sequence>
<organism evidence="1 2">
    <name type="scientific">Tectimicrobiota bacterium</name>
    <dbReference type="NCBI Taxonomy" id="2528274"/>
    <lineage>
        <taxon>Bacteria</taxon>
        <taxon>Pseudomonadati</taxon>
        <taxon>Nitrospinota/Tectimicrobiota group</taxon>
        <taxon>Candidatus Tectimicrobiota</taxon>
    </lineage>
</organism>
<comment type="caution">
    <text evidence="1">The sequence shown here is derived from an EMBL/GenBank/DDBJ whole genome shotgun (WGS) entry which is preliminary data.</text>
</comment>
<dbReference type="AlphaFoldDB" id="A0A933LQV5"/>
<dbReference type="EMBL" id="JACQWF010000405">
    <property type="protein sequence ID" value="MBI4596550.1"/>
    <property type="molecule type" value="Genomic_DNA"/>
</dbReference>
<accession>A0A933LQV5</accession>
<evidence type="ECO:0000313" key="2">
    <source>
        <dbReference type="Proteomes" id="UP000772181"/>
    </source>
</evidence>
<evidence type="ECO:0000313" key="1">
    <source>
        <dbReference type="EMBL" id="MBI4596550.1"/>
    </source>
</evidence>
<dbReference type="Proteomes" id="UP000772181">
    <property type="component" value="Unassembled WGS sequence"/>
</dbReference>
<reference evidence="1" key="1">
    <citation type="submission" date="2020-07" db="EMBL/GenBank/DDBJ databases">
        <title>Huge and variable diversity of episymbiotic CPR bacteria and DPANN archaea in groundwater ecosystems.</title>
        <authorList>
            <person name="He C.Y."/>
            <person name="Keren R."/>
            <person name="Whittaker M."/>
            <person name="Farag I.F."/>
            <person name="Doudna J."/>
            <person name="Cate J.H.D."/>
            <person name="Banfield J.F."/>
        </authorList>
    </citation>
    <scope>NUCLEOTIDE SEQUENCE</scope>
    <source>
        <strain evidence="1">NC_groundwater_1482_Ag_S-0.65um_47_24</strain>
    </source>
</reference>
<name>A0A933LQV5_UNCTE</name>
<protein>
    <submittedName>
        <fullName evidence="1">Uncharacterized protein</fullName>
    </submittedName>
</protein>